<evidence type="ECO:0000313" key="2">
    <source>
        <dbReference type="Proteomes" id="UP000095280"/>
    </source>
</evidence>
<keyword evidence="1" id="KW-1133">Transmembrane helix</keyword>
<reference evidence="3" key="1">
    <citation type="submission" date="2016-11" db="UniProtKB">
        <authorList>
            <consortium name="WormBaseParasite"/>
        </authorList>
    </citation>
    <scope>IDENTIFICATION</scope>
</reference>
<keyword evidence="1" id="KW-0812">Transmembrane</keyword>
<sequence>ASLPQVSNLAIAGVTGCCTGLILALLLVLAYFCFRQRRLYKCMAQSGDPVTQLSSLMSPQTQRPLDNSDSRLLQQQQLLSRPCAYVSPSLNGFDTASFSGIDDTPSDSSPLAGTAAVFATMRSGHFPLGGYQGIGEDWSD</sequence>
<dbReference type="Proteomes" id="UP000095280">
    <property type="component" value="Unplaced"/>
</dbReference>
<accession>A0A1I8G4Q1</accession>
<keyword evidence="2" id="KW-1185">Reference proteome</keyword>
<protein>
    <submittedName>
        <fullName evidence="3">Cadherin_C_2 domain-containing protein</fullName>
    </submittedName>
</protein>
<evidence type="ECO:0000313" key="3">
    <source>
        <dbReference type="WBParaSite" id="maker-uti_cns_0000895-snap-gene-1.6-mRNA-1"/>
    </source>
</evidence>
<dbReference type="WBParaSite" id="maker-uti_cns_0000895-snap-gene-1.6-mRNA-1">
    <property type="protein sequence ID" value="maker-uti_cns_0000895-snap-gene-1.6-mRNA-1"/>
    <property type="gene ID" value="maker-uti_cns_0000895-snap-gene-1.6"/>
</dbReference>
<proteinExistence type="predicted"/>
<dbReference type="AlphaFoldDB" id="A0A1I8G4Q1"/>
<name>A0A1I8G4Q1_9PLAT</name>
<organism evidence="2 3">
    <name type="scientific">Macrostomum lignano</name>
    <dbReference type="NCBI Taxonomy" id="282301"/>
    <lineage>
        <taxon>Eukaryota</taxon>
        <taxon>Metazoa</taxon>
        <taxon>Spiralia</taxon>
        <taxon>Lophotrochozoa</taxon>
        <taxon>Platyhelminthes</taxon>
        <taxon>Rhabditophora</taxon>
        <taxon>Macrostomorpha</taxon>
        <taxon>Macrostomida</taxon>
        <taxon>Macrostomidae</taxon>
        <taxon>Macrostomum</taxon>
    </lineage>
</organism>
<keyword evidence="1" id="KW-0472">Membrane</keyword>
<feature type="transmembrane region" description="Helical" evidence="1">
    <location>
        <begin position="6"/>
        <end position="34"/>
    </location>
</feature>
<evidence type="ECO:0000256" key="1">
    <source>
        <dbReference type="SAM" id="Phobius"/>
    </source>
</evidence>